<evidence type="ECO:0000313" key="2">
    <source>
        <dbReference type="EMBL" id="NJQ01751.1"/>
    </source>
</evidence>
<protein>
    <submittedName>
        <fullName evidence="2">ComF family protein</fullName>
    </submittedName>
</protein>
<accession>A0ABX1BZ33</accession>
<organism evidence="2 3">
    <name type="scientific">Streptomyces zingiberis</name>
    <dbReference type="NCBI Taxonomy" id="2053010"/>
    <lineage>
        <taxon>Bacteria</taxon>
        <taxon>Bacillati</taxon>
        <taxon>Actinomycetota</taxon>
        <taxon>Actinomycetes</taxon>
        <taxon>Kitasatosporales</taxon>
        <taxon>Streptomycetaceae</taxon>
        <taxon>Streptomyces</taxon>
    </lineage>
</organism>
<gene>
    <name evidence="2" type="ORF">HCK00_14725</name>
</gene>
<dbReference type="RefSeq" id="WP_168102389.1">
    <property type="nucleotide sequence ID" value="NZ_JAATEN010000010.1"/>
</dbReference>
<proteinExistence type="inferred from homology"/>
<dbReference type="CDD" id="cd06223">
    <property type="entry name" value="PRTases_typeI"/>
    <property type="match status" value="1"/>
</dbReference>
<dbReference type="PANTHER" id="PTHR47505:SF1">
    <property type="entry name" value="DNA UTILIZATION PROTEIN YHGH"/>
    <property type="match status" value="1"/>
</dbReference>
<evidence type="ECO:0000313" key="3">
    <source>
        <dbReference type="Proteomes" id="UP000695264"/>
    </source>
</evidence>
<dbReference type="PANTHER" id="PTHR47505">
    <property type="entry name" value="DNA UTILIZATION PROTEIN YHGH"/>
    <property type="match status" value="1"/>
</dbReference>
<dbReference type="Gene3D" id="3.40.50.2020">
    <property type="match status" value="1"/>
</dbReference>
<sequence>MSGCARGDVQGCVRGWWQELSDLVLPVDCAGCGLPRNRLCARCRGVLDRGGAVEVCPEPPPAGLPPVRAVVPYGGEVREMLLAHKERGALALARPLGAALAAAVRAHRPWAGGGGTLLLVPVPSARRAVARRGHDPTRRIGFAAAAVLRGEGRPVRVMPALRQRRVVADQAGLPARERAANLAGALEVRGAARGWVRSAPVVLVDDLVTTGASLAESARSVRAAGGKVIGAAVVAAPPGAFVARSARAAPTAGRRRRHR</sequence>
<reference evidence="2 3" key="1">
    <citation type="submission" date="2020-03" db="EMBL/GenBank/DDBJ databases">
        <title>WGS of actinomycetes isolated from Thailand.</title>
        <authorList>
            <person name="Thawai C."/>
        </authorList>
    </citation>
    <scope>NUCLEOTIDE SEQUENCE [LARGE SCALE GENOMIC DNA]</scope>
    <source>
        <strain evidence="2 3">PLAI 1-29</strain>
    </source>
</reference>
<name>A0ABX1BZ33_9ACTN</name>
<keyword evidence="3" id="KW-1185">Reference proteome</keyword>
<dbReference type="SUPFAM" id="SSF53271">
    <property type="entry name" value="PRTase-like"/>
    <property type="match status" value="1"/>
</dbReference>
<dbReference type="Proteomes" id="UP000695264">
    <property type="component" value="Unassembled WGS sequence"/>
</dbReference>
<comment type="caution">
    <text evidence="2">The sequence shown here is derived from an EMBL/GenBank/DDBJ whole genome shotgun (WGS) entry which is preliminary data.</text>
</comment>
<dbReference type="InterPro" id="IPR029057">
    <property type="entry name" value="PRTase-like"/>
</dbReference>
<dbReference type="InterPro" id="IPR051910">
    <property type="entry name" value="ComF/GntX_DNA_util-trans"/>
</dbReference>
<evidence type="ECO:0000256" key="1">
    <source>
        <dbReference type="ARBA" id="ARBA00008007"/>
    </source>
</evidence>
<comment type="similarity">
    <text evidence="1">Belongs to the ComF/GntX family.</text>
</comment>
<dbReference type="InterPro" id="IPR000836">
    <property type="entry name" value="PRTase_dom"/>
</dbReference>
<dbReference type="EMBL" id="JAATEN010000010">
    <property type="protein sequence ID" value="NJQ01751.1"/>
    <property type="molecule type" value="Genomic_DNA"/>
</dbReference>